<accession>A0ABU4RP78</accession>
<dbReference type="EMBL" id="JAXAFJ010000006">
    <property type="protein sequence ID" value="MDX6806645.1"/>
    <property type="molecule type" value="Genomic_DNA"/>
</dbReference>
<evidence type="ECO:0000256" key="1">
    <source>
        <dbReference type="ARBA" id="ARBA00007734"/>
    </source>
</evidence>
<name>A0ABU4RP78_9HYPH</name>
<keyword evidence="6" id="KW-1185">Reference proteome</keyword>
<reference evidence="5 6" key="1">
    <citation type="submission" date="2023-11" db="EMBL/GenBank/DDBJ databases">
        <authorList>
            <person name="Bao R."/>
        </authorList>
    </citation>
    <scope>NUCLEOTIDE SEQUENCE [LARGE SCALE GENOMIC DNA]</scope>
    <source>
        <strain evidence="5 6">PJ23</strain>
    </source>
</reference>
<dbReference type="InterPro" id="IPR008939">
    <property type="entry name" value="Lytic_TGlycosylase_superhlx_U"/>
</dbReference>
<dbReference type="PROSITE" id="PS00922">
    <property type="entry name" value="TRANSGLYCOSYLASE"/>
    <property type="match status" value="1"/>
</dbReference>
<dbReference type="Gene3D" id="1.10.530.10">
    <property type="match status" value="1"/>
</dbReference>
<evidence type="ECO:0000313" key="6">
    <source>
        <dbReference type="Proteomes" id="UP001274321"/>
    </source>
</evidence>
<dbReference type="Pfam" id="PF01464">
    <property type="entry name" value="SLT"/>
    <property type="match status" value="1"/>
</dbReference>
<dbReference type="CDD" id="cd13401">
    <property type="entry name" value="Slt70-like"/>
    <property type="match status" value="1"/>
</dbReference>
<dbReference type="PANTHER" id="PTHR37423">
    <property type="entry name" value="SOLUBLE LYTIC MUREIN TRANSGLYCOSYLASE-RELATED"/>
    <property type="match status" value="1"/>
</dbReference>
<dbReference type="Gene3D" id="1.25.20.10">
    <property type="entry name" value="Bacterial muramidases"/>
    <property type="match status" value="1"/>
</dbReference>
<dbReference type="InterPro" id="IPR000189">
    <property type="entry name" value="Transglyc_AS"/>
</dbReference>
<keyword evidence="3" id="KW-0732">Signal</keyword>
<sequence length="667" mass="71663">MPANAAATAVSNAFAAAPQASSSVSSLIGSASGGGSSAPAGVDAPVIKQAIDLLDKGQLAAAMELRGRLRDRAAVTLFDWLCIRSASRQMGFQTISAFLRDNPDWPGKALARRRAEEALYLEDIDGGTVRSFLGGAMPSSGMGKLALARISSRTEAARLVKEVWRDEDLSPAVESKALADFGGLLNTDDHAARAEHFFFEKDLAAAQRNAARASSAYQAVAKARVAVARRTKDADALLAAVPSAGRKYPGYQYAMIDRLLRQDKHKEAARIMTEVTRDPAALADTNAWWEKRRWLARDMLDMGDARMAYRISAGHANTRPADIVDAEFHSGWIALRFLNDAATAKRHFAQAGRAAKTPLSRSRSDYWLGRAEEAAGNRGAAQSYFASAAAYGSTYYGQLAKARLGGGNVPVGVVKPSASARAAFDRSSVARALRLLYATGNRDKAIPLFMETAENLRDAESLALLAELADKNKDPRSLLAVGKAGVANGFPLEAASWPTNGVPAFKPVGPSIEASVVHAIARQESGFHPSAASGAGAKGLLQMLPETARRTASKVGMPFDAKRLNEPTFNATLGAAHLGELATNYDGSYILTFVAYNAGPGRVREWVQRYGDPRNPSVDPVDWVERIPFTETRNYVQRVMENVQVYRARFGVRAPQNIDADLRRGQG</sequence>
<organism evidence="5 6">
    <name type="scientific">Terrihabitans rhizophilus</name>
    <dbReference type="NCBI Taxonomy" id="3092662"/>
    <lineage>
        <taxon>Bacteria</taxon>
        <taxon>Pseudomonadati</taxon>
        <taxon>Pseudomonadota</taxon>
        <taxon>Alphaproteobacteria</taxon>
        <taxon>Hyphomicrobiales</taxon>
        <taxon>Terrihabitans</taxon>
    </lineage>
</organism>
<protein>
    <submittedName>
        <fullName evidence="5">Lytic transglycosylase domain-containing protein</fullName>
    </submittedName>
</protein>
<comment type="similarity">
    <text evidence="1">Belongs to the transglycosylase Slt family.</text>
</comment>
<dbReference type="InterPro" id="IPR023346">
    <property type="entry name" value="Lysozyme-like_dom_sf"/>
</dbReference>
<evidence type="ECO:0000256" key="3">
    <source>
        <dbReference type="ARBA" id="ARBA00022729"/>
    </source>
</evidence>
<dbReference type="SUPFAM" id="SSF53955">
    <property type="entry name" value="Lysozyme-like"/>
    <property type="match status" value="1"/>
</dbReference>
<dbReference type="RefSeq" id="WP_319844772.1">
    <property type="nucleotide sequence ID" value="NZ_JAXAFJ010000006.1"/>
</dbReference>
<evidence type="ECO:0000256" key="2">
    <source>
        <dbReference type="ARBA" id="ARBA00009387"/>
    </source>
</evidence>
<feature type="domain" description="Transglycosylase SLT" evidence="4">
    <location>
        <begin position="511"/>
        <end position="612"/>
    </location>
</feature>
<gene>
    <name evidence="5" type="ORF">SCD90_11275</name>
</gene>
<comment type="caution">
    <text evidence="5">The sequence shown here is derived from an EMBL/GenBank/DDBJ whole genome shotgun (WGS) entry which is preliminary data.</text>
</comment>
<dbReference type="PANTHER" id="PTHR37423:SF2">
    <property type="entry name" value="MEMBRANE-BOUND LYTIC MUREIN TRANSGLYCOSYLASE C"/>
    <property type="match status" value="1"/>
</dbReference>
<proteinExistence type="inferred from homology"/>
<dbReference type="Proteomes" id="UP001274321">
    <property type="component" value="Unassembled WGS sequence"/>
</dbReference>
<evidence type="ECO:0000313" key="5">
    <source>
        <dbReference type="EMBL" id="MDX6806645.1"/>
    </source>
</evidence>
<evidence type="ECO:0000259" key="4">
    <source>
        <dbReference type="Pfam" id="PF01464"/>
    </source>
</evidence>
<comment type="similarity">
    <text evidence="2">Belongs to the virb1 family.</text>
</comment>
<dbReference type="SUPFAM" id="SSF48435">
    <property type="entry name" value="Bacterial muramidases"/>
    <property type="match status" value="1"/>
</dbReference>
<dbReference type="InterPro" id="IPR008258">
    <property type="entry name" value="Transglycosylase_SLT_dom_1"/>
</dbReference>